<accession>A0A6C0L096</accession>
<dbReference type="InterPro" id="IPR000742">
    <property type="entry name" value="EGF"/>
</dbReference>
<feature type="region of interest" description="Disordered" evidence="1">
    <location>
        <begin position="38"/>
        <end position="72"/>
    </location>
</feature>
<proteinExistence type="predicted"/>
<reference evidence="4" key="1">
    <citation type="journal article" date="2020" name="Nature">
        <title>Giant virus diversity and host interactions through global metagenomics.</title>
        <authorList>
            <person name="Schulz F."/>
            <person name="Roux S."/>
            <person name="Paez-Espino D."/>
            <person name="Jungbluth S."/>
            <person name="Walsh D.A."/>
            <person name="Denef V.J."/>
            <person name="McMahon K.D."/>
            <person name="Konstantinidis K.T."/>
            <person name="Eloe-Fadrosh E.A."/>
            <person name="Kyrpides N.C."/>
            <person name="Woyke T."/>
        </authorList>
    </citation>
    <scope>NUCLEOTIDE SEQUENCE</scope>
    <source>
        <strain evidence="4">GVMAG-S-ERX555907-94</strain>
    </source>
</reference>
<dbReference type="Pfam" id="PF23106">
    <property type="entry name" value="EGF_Teneurin"/>
    <property type="match status" value="1"/>
</dbReference>
<sequence>MKQKIHQVGGSAGIIVFGILLLVIIIGAAAAYYINSEKEEERLREEEAERDREAERQRRRERQEAEDAAAASCEDVNCGTNGTCSNGSCVCDSGWSGNTCSVSDTPTDSDSSSGLSLLFSSTGTQITPEPTPDQREGVCVETRELEPSLPAGAVFSDEDLEDIREQPGHVQFNEYTDTSVCNGGSLNVSGEDAWNACDRDKWLNTRYNLPGNKHSWIPGANKNWITIKAPINNDLTYQENVALITWFNDNCGGPEMEQDGTYVIQERGPASSPFVFNQDIMGGTTATRAPATSPLPAPTVTCTGDITDTSIFQEEDGTDNIIRTSDTTTESFQVPDTGNMTNGEVYYAMESGQLWRDINTRSISRDYMNSYIKVDHEEGDNHMIIPGSNPRWIHLCSCPTGNPFTNCACKPGTYLDTTGSTTGECGLQHMGLEQKTKEGYSCCVFKEEHNPCHDPENQTQTQFNDFQGGGNQNSLLNSLHIGDYYNFDNPMCNIKDTNKGLVYPEDENKKKEWLNKCCPSCSYKRFKQVGAPNEFVTGERERCGDDIHYKYIKQAAEDLKSNLTGDQDRRERSEKQEWDFLERYLKMDSQCFIEDTDAHVCYDGSLDDGSTCAPCLSSAEAGGGLKRNNIFNPTVEGCKDMDRVVGGQCNDLGTPEDQSKGNNEATRFSCPLVPNPSKIADGSCSAEWTPTTSPVTLPQLLQDAIDKNDPIEIPDIKGIIRKAKEMANEDNACLSISPDTNSILGGDETVTGDTVFAPHGGMGSRKIITDIEGGYTLTEITSVPGNPPPQDGKTWYEIDPSPPDAFVRDEYNGIKIAITKDSNSWTGEIISSLPHPHSNKHLILVKWTQTQGTGKEAGPVAEDLPENKVMFYGPRATRAYNLDSGDNRILELPMGNISNSGTAWIPIQNKEAYYGGRLGESYVYAEAEGCEGGSTCDRPSGHWEPLTQNNRHPNGGEIIYDVDSNDRTKSLAVLDPPYITGDDGSTPHNHKAGTGSQPESREWSLRNFAGQTDIKEECKGTFDEKSILTNKHMNDKCGTGTAPDYQYDRGNMEAAGMGPGLDAGYRQSSEIENRLSPLGGYLPGLGHGGVYHTAAAVPGCFSTWGGWRKNQGNADYKSQFLTCDIKNSYYASAAASWNRGRYQQAALYTAFKNNIRRPRPWADAGITINNAWGNANVENLNRWNFKGGETDYDRNMDRHFTHEKGFTPLEDQILVSLRRRAWSDNFRHGREEEHYLPSGFNSRSPFYLMTNTNDERENHNGLLDNDTTHFVKLTVSDEEENNSAEKIGASVDVISGDRGCNTTDGCTMIDHYKIMRNNMSQCSRTNFYHRPEDVPAEEGKQHIKSYGNSQPYAFNDYMSGDKGFTGQPRLRRRQRAAQYTIKGDSSFKNNTDIASEDGVSDLVRGTGYSDNWFKHGDYKNQYYKILSPGDKNPDNESDSNKPIGTWFRKDDYVLYDFNGRLTYDEMNNKGGKTGTPLNKNYITSYANVIDRGHPWGATHGGGGTDPRHGVIFPKSDVTNVWWDSGLGNKWPGGTGGAGGPHDYVGRELLASDQRRNPWKYRGGDGLEGNLGHFAANGRPDTGKLWKGLGGVGGSPSPAYAIDEAGPTRGEAAAHTHSHYSYWLLHNNAHPGNQAWMKHRRSSIPVQATTVSGPVNNNPTKQGTGSTPGSESIYETNNIMYKPAFGSECNGTSVMWNGRVLRMGETGLRGGDWLSKAGGNPLTNDDELGWAGTLPIRSYYNGARAAHSTAMEYGDRRGMPHRWEDWGDDGYNNKKFGNPYHIGAQACSPVSREDDFYDYHSGEKHRTEPV</sequence>
<feature type="transmembrane region" description="Helical" evidence="2">
    <location>
        <begin position="12"/>
        <end position="34"/>
    </location>
</feature>
<dbReference type="EMBL" id="MN741026">
    <property type="protein sequence ID" value="QHU23239.1"/>
    <property type="molecule type" value="Genomic_DNA"/>
</dbReference>
<feature type="compositionally biased region" description="Basic and acidic residues" evidence="1">
    <location>
        <begin position="38"/>
        <end position="65"/>
    </location>
</feature>
<dbReference type="PROSITE" id="PS01186">
    <property type="entry name" value="EGF_2"/>
    <property type="match status" value="1"/>
</dbReference>
<feature type="domain" description="EGF-like" evidence="3">
    <location>
        <begin position="89"/>
        <end position="100"/>
    </location>
</feature>
<evidence type="ECO:0000313" key="4">
    <source>
        <dbReference type="EMBL" id="QHU23239.1"/>
    </source>
</evidence>
<keyword evidence="2" id="KW-0812">Transmembrane</keyword>
<protein>
    <recommendedName>
        <fullName evidence="3">EGF-like domain-containing protein</fullName>
    </recommendedName>
</protein>
<feature type="region of interest" description="Disordered" evidence="1">
    <location>
        <begin position="978"/>
        <end position="1002"/>
    </location>
</feature>
<dbReference type="Gene3D" id="2.10.25.10">
    <property type="entry name" value="Laminin"/>
    <property type="match status" value="1"/>
</dbReference>
<keyword evidence="2" id="KW-1133">Transmembrane helix</keyword>
<evidence type="ECO:0000256" key="1">
    <source>
        <dbReference type="SAM" id="MobiDB-lite"/>
    </source>
</evidence>
<feature type="region of interest" description="Disordered" evidence="1">
    <location>
        <begin position="1648"/>
        <end position="1669"/>
    </location>
</feature>
<keyword evidence="2" id="KW-0472">Membrane</keyword>
<evidence type="ECO:0000256" key="2">
    <source>
        <dbReference type="SAM" id="Phobius"/>
    </source>
</evidence>
<organism evidence="4">
    <name type="scientific">viral metagenome</name>
    <dbReference type="NCBI Taxonomy" id="1070528"/>
    <lineage>
        <taxon>unclassified sequences</taxon>
        <taxon>metagenomes</taxon>
        <taxon>organismal metagenomes</taxon>
    </lineage>
</organism>
<name>A0A6C0L096_9ZZZZ</name>
<evidence type="ECO:0000259" key="3">
    <source>
        <dbReference type="PROSITE" id="PS01186"/>
    </source>
</evidence>